<dbReference type="PANTHER" id="PTHR34137:SF1">
    <property type="entry name" value="EXODEOXYRIBONUCLEASE 7 SMALL SUBUNIT"/>
    <property type="match status" value="1"/>
</dbReference>
<comment type="catalytic activity">
    <reaction evidence="6">
        <text>Exonucleolytic cleavage in either 5'- to 3'- or 3'- to 5'-direction to yield nucleoside 5'-phosphates.</text>
        <dbReference type="EC" id="3.1.11.6"/>
    </reaction>
</comment>
<dbReference type="Proteomes" id="UP000031449">
    <property type="component" value="Chromosome"/>
</dbReference>
<comment type="subunit">
    <text evidence="6">Heterooligomer composed of large and small subunits.</text>
</comment>
<dbReference type="STRING" id="1508404.JMA_20960"/>
<dbReference type="OrthoDB" id="9798666at2"/>
<dbReference type="NCBIfam" id="TIGR01280">
    <property type="entry name" value="xseB"/>
    <property type="match status" value="1"/>
</dbReference>
<dbReference type="GO" id="GO:0009318">
    <property type="term" value="C:exodeoxyribonuclease VII complex"/>
    <property type="evidence" value="ECO:0007669"/>
    <property type="project" value="UniProtKB-UniRule"/>
</dbReference>
<keyword evidence="5 6" id="KW-0269">Exonuclease</keyword>
<dbReference type="PANTHER" id="PTHR34137">
    <property type="entry name" value="EXODEOXYRIBONUCLEASE 7 SMALL SUBUNIT"/>
    <property type="match status" value="1"/>
</dbReference>
<keyword evidence="4 6" id="KW-0378">Hydrolase</keyword>
<dbReference type="HAMAP" id="MF_00337">
    <property type="entry name" value="Exonuc_7_S"/>
    <property type="match status" value="1"/>
</dbReference>
<organism evidence="7 8">
    <name type="scientific">Jeotgalibacillus malaysiensis</name>
    <dbReference type="NCBI Taxonomy" id="1508404"/>
    <lineage>
        <taxon>Bacteria</taxon>
        <taxon>Bacillati</taxon>
        <taxon>Bacillota</taxon>
        <taxon>Bacilli</taxon>
        <taxon>Bacillales</taxon>
        <taxon>Caryophanaceae</taxon>
        <taxon>Jeotgalibacillus</taxon>
    </lineage>
</organism>
<evidence type="ECO:0000313" key="8">
    <source>
        <dbReference type="Proteomes" id="UP000031449"/>
    </source>
</evidence>
<dbReference type="Gene3D" id="1.10.287.1040">
    <property type="entry name" value="Exonuclease VII, small subunit"/>
    <property type="match status" value="1"/>
</dbReference>
<keyword evidence="8" id="KW-1185">Reference proteome</keyword>
<dbReference type="SUPFAM" id="SSF116842">
    <property type="entry name" value="XseB-like"/>
    <property type="match status" value="1"/>
</dbReference>
<name>A0A0B5AS81_9BACL</name>
<comment type="function">
    <text evidence="6">Bidirectionally degrades single-stranded DNA into large acid-insoluble oligonucleotides, which are then degraded further into small acid-soluble oligonucleotides.</text>
</comment>
<dbReference type="EMBL" id="CP009416">
    <property type="protein sequence ID" value="AJD91413.1"/>
    <property type="molecule type" value="Genomic_DNA"/>
</dbReference>
<evidence type="ECO:0000256" key="4">
    <source>
        <dbReference type="ARBA" id="ARBA00022801"/>
    </source>
</evidence>
<evidence type="ECO:0000256" key="3">
    <source>
        <dbReference type="ARBA" id="ARBA00022722"/>
    </source>
</evidence>
<proteinExistence type="inferred from homology"/>
<dbReference type="GO" id="GO:0006308">
    <property type="term" value="P:DNA catabolic process"/>
    <property type="evidence" value="ECO:0007669"/>
    <property type="project" value="UniProtKB-UniRule"/>
</dbReference>
<dbReference type="HOGENOM" id="CLU_145918_3_1_9"/>
<dbReference type="InterPro" id="IPR037004">
    <property type="entry name" value="Exonuc_VII_ssu_sf"/>
</dbReference>
<sequence>MAKTEKVSFEDAMEGLEEIVAKLEEGDVPLEEAIDYYKKGVELSKLCHEKLQSAEKQLAVMMTEEGETPIDPEELSE</sequence>
<evidence type="ECO:0000256" key="5">
    <source>
        <dbReference type="ARBA" id="ARBA00022839"/>
    </source>
</evidence>
<dbReference type="PIRSF" id="PIRSF006488">
    <property type="entry name" value="Exonuc_VII_S"/>
    <property type="match status" value="1"/>
</dbReference>
<dbReference type="NCBIfam" id="NF002138">
    <property type="entry name" value="PRK00977.1-2"/>
    <property type="match status" value="1"/>
</dbReference>
<evidence type="ECO:0000256" key="1">
    <source>
        <dbReference type="ARBA" id="ARBA00009998"/>
    </source>
</evidence>
<accession>A0A0B5AS81</accession>
<dbReference type="KEGG" id="jeo:JMA_20960"/>
<keyword evidence="3 6" id="KW-0540">Nuclease</keyword>
<evidence type="ECO:0000256" key="6">
    <source>
        <dbReference type="HAMAP-Rule" id="MF_00337"/>
    </source>
</evidence>
<comment type="subcellular location">
    <subcellularLocation>
        <location evidence="6">Cytoplasm</location>
    </subcellularLocation>
</comment>
<dbReference type="Pfam" id="PF02609">
    <property type="entry name" value="Exonuc_VII_S"/>
    <property type="match status" value="1"/>
</dbReference>
<reference evidence="7 8" key="1">
    <citation type="submission" date="2014-08" db="EMBL/GenBank/DDBJ databases">
        <title>Complete genome of a marine bacteria Jeotgalibacillus malaysiensis.</title>
        <authorList>
            <person name="Yaakop A.S."/>
            <person name="Chan K.-G."/>
            <person name="Goh K.M."/>
        </authorList>
    </citation>
    <scope>NUCLEOTIDE SEQUENCE [LARGE SCALE GENOMIC DNA]</scope>
    <source>
        <strain evidence="7 8">D5</strain>
    </source>
</reference>
<keyword evidence="2 6" id="KW-0963">Cytoplasm</keyword>
<protein>
    <recommendedName>
        <fullName evidence="6">Exodeoxyribonuclease 7 small subunit</fullName>
        <ecNumber evidence="6">3.1.11.6</ecNumber>
    </recommendedName>
    <alternativeName>
        <fullName evidence="6">Exodeoxyribonuclease VII small subunit</fullName>
        <shortName evidence="6">Exonuclease VII small subunit</shortName>
    </alternativeName>
</protein>
<dbReference type="EC" id="3.1.11.6" evidence="6"/>
<dbReference type="GO" id="GO:0005829">
    <property type="term" value="C:cytosol"/>
    <property type="evidence" value="ECO:0007669"/>
    <property type="project" value="TreeGrafter"/>
</dbReference>
<dbReference type="AlphaFoldDB" id="A0A0B5AS81"/>
<comment type="similarity">
    <text evidence="1 6">Belongs to the XseB family.</text>
</comment>
<evidence type="ECO:0000313" key="7">
    <source>
        <dbReference type="EMBL" id="AJD91413.1"/>
    </source>
</evidence>
<gene>
    <name evidence="6" type="primary">xseB</name>
    <name evidence="7" type="ORF">JMA_20960</name>
</gene>
<dbReference type="InterPro" id="IPR003761">
    <property type="entry name" value="Exonuc_VII_S"/>
</dbReference>
<evidence type="ECO:0000256" key="2">
    <source>
        <dbReference type="ARBA" id="ARBA00022490"/>
    </source>
</evidence>
<dbReference type="GO" id="GO:0008855">
    <property type="term" value="F:exodeoxyribonuclease VII activity"/>
    <property type="evidence" value="ECO:0007669"/>
    <property type="project" value="UniProtKB-UniRule"/>
</dbReference>